<dbReference type="EMBL" id="SUMC01000056">
    <property type="protein sequence ID" value="TKA03142.1"/>
    <property type="molecule type" value="Genomic_DNA"/>
</dbReference>
<evidence type="ECO:0000259" key="7">
    <source>
        <dbReference type="Pfam" id="PF20239"/>
    </source>
</evidence>
<dbReference type="AlphaFoldDB" id="A0A4U0S2R7"/>
<evidence type="ECO:0000313" key="9">
    <source>
        <dbReference type="Proteomes" id="UP000305778"/>
    </source>
</evidence>
<dbReference type="Pfam" id="PF20239">
    <property type="entry name" value="DUF6596"/>
    <property type="match status" value="1"/>
</dbReference>
<dbReference type="InterPro" id="IPR036388">
    <property type="entry name" value="WH-like_DNA-bd_sf"/>
</dbReference>
<dbReference type="InterPro" id="IPR013249">
    <property type="entry name" value="RNA_pol_sigma70_r4_t2"/>
</dbReference>
<dbReference type="Gene3D" id="1.10.10.10">
    <property type="entry name" value="Winged helix-like DNA-binding domain superfamily/Winged helix DNA-binding domain"/>
    <property type="match status" value="1"/>
</dbReference>
<dbReference type="OrthoDB" id="9780299at2"/>
<accession>A0A4U0S2R7</accession>
<sequence>MSSSADPGSAGATRSLIERVFREEAGRLTASLVRLLGDFDQAEEMVSEAVAEALQRWPSAGPPKRPGAWLLTCARNKALDRIRREGRFQDKLPQIAALPTSAEREPDDRLRLIFTCCHPALDPEAQVALTLRAVVGLTTAEIARAFLIPEATLAKRVTRAKQKIATAGIPYRAPEPDERSERLPQVMRVIYLVFNEGCFTTGGGLGVRRELIDDAEWLAALLAGSLPQEPEPLGLLALIRLHAARWPARLDRSGQLVPLADQDRSLWDAQRIRSATALIERAAALGRPGPYQIEAAIAALHCEAPSWKATDWPQLLRLYDMLLAVGLSPVVCLNRAVVVSHTDGPAAALAQVDDLADQLGRYHLFHATRASFLRDLGRIDEAAHADQRALHLTTNPAERSLLTARLRAAGDTA</sequence>
<evidence type="ECO:0000259" key="5">
    <source>
        <dbReference type="Pfam" id="PF04542"/>
    </source>
</evidence>
<dbReference type="GO" id="GO:0006352">
    <property type="term" value="P:DNA-templated transcription initiation"/>
    <property type="evidence" value="ECO:0007669"/>
    <property type="project" value="InterPro"/>
</dbReference>
<comment type="caution">
    <text evidence="8">The sequence shown here is derived from an EMBL/GenBank/DDBJ whole genome shotgun (WGS) entry which is preliminary data.</text>
</comment>
<dbReference type="InterPro" id="IPR007627">
    <property type="entry name" value="RNA_pol_sigma70_r2"/>
</dbReference>
<dbReference type="NCBIfam" id="TIGR02937">
    <property type="entry name" value="sigma70-ECF"/>
    <property type="match status" value="1"/>
</dbReference>
<protein>
    <submittedName>
        <fullName evidence="8">RNA polymerase sigma factor</fullName>
    </submittedName>
</protein>
<keyword evidence="3" id="KW-0731">Sigma factor</keyword>
<dbReference type="GO" id="GO:0003677">
    <property type="term" value="F:DNA binding"/>
    <property type="evidence" value="ECO:0007669"/>
    <property type="project" value="InterPro"/>
</dbReference>
<evidence type="ECO:0000259" key="6">
    <source>
        <dbReference type="Pfam" id="PF08281"/>
    </source>
</evidence>
<keyword evidence="4" id="KW-0804">Transcription</keyword>
<dbReference type="PANTHER" id="PTHR47756:SF2">
    <property type="entry name" value="BLL6612 PROTEIN"/>
    <property type="match status" value="1"/>
</dbReference>
<dbReference type="Proteomes" id="UP000305778">
    <property type="component" value="Unassembled WGS sequence"/>
</dbReference>
<gene>
    <name evidence="8" type="ORF">FCI23_36895</name>
</gene>
<dbReference type="InterPro" id="IPR046531">
    <property type="entry name" value="DUF6596"/>
</dbReference>
<dbReference type="Pfam" id="PF04542">
    <property type="entry name" value="Sigma70_r2"/>
    <property type="match status" value="1"/>
</dbReference>
<evidence type="ECO:0000256" key="3">
    <source>
        <dbReference type="ARBA" id="ARBA00023082"/>
    </source>
</evidence>
<name>A0A4U0S2R7_9ACTN</name>
<keyword evidence="9" id="KW-1185">Reference proteome</keyword>
<dbReference type="SUPFAM" id="SSF88659">
    <property type="entry name" value="Sigma3 and sigma4 domains of RNA polymerase sigma factors"/>
    <property type="match status" value="1"/>
</dbReference>
<evidence type="ECO:0000256" key="1">
    <source>
        <dbReference type="ARBA" id="ARBA00010641"/>
    </source>
</evidence>
<reference evidence="8 9" key="1">
    <citation type="submission" date="2019-04" db="EMBL/GenBank/DDBJ databases">
        <title>Streptomyces oryziradicis sp. nov., a novel actinomycete isolated from rhizosphere soil of rice (Oryza sativa L.).</title>
        <authorList>
            <person name="Li C."/>
        </authorList>
    </citation>
    <scope>NUCLEOTIDE SEQUENCE [LARGE SCALE GENOMIC DNA]</scope>
    <source>
        <strain evidence="8 9">NEAU-C40</strain>
    </source>
</reference>
<feature type="domain" description="DUF6596" evidence="7">
    <location>
        <begin position="182"/>
        <end position="283"/>
    </location>
</feature>
<dbReference type="PANTHER" id="PTHR47756">
    <property type="entry name" value="BLL6612 PROTEIN-RELATED"/>
    <property type="match status" value="1"/>
</dbReference>
<organism evidence="8 9">
    <name type="scientific">Actinacidiphila oryziradicis</name>
    <dbReference type="NCBI Taxonomy" id="2571141"/>
    <lineage>
        <taxon>Bacteria</taxon>
        <taxon>Bacillati</taxon>
        <taxon>Actinomycetota</taxon>
        <taxon>Actinomycetes</taxon>
        <taxon>Kitasatosporales</taxon>
        <taxon>Streptomycetaceae</taxon>
        <taxon>Actinacidiphila</taxon>
    </lineage>
</organism>
<evidence type="ECO:0000256" key="4">
    <source>
        <dbReference type="ARBA" id="ARBA00023163"/>
    </source>
</evidence>
<dbReference type="InterPro" id="IPR013324">
    <property type="entry name" value="RNA_pol_sigma_r3/r4-like"/>
</dbReference>
<dbReference type="InterPro" id="IPR014284">
    <property type="entry name" value="RNA_pol_sigma-70_dom"/>
</dbReference>
<dbReference type="GO" id="GO:0016987">
    <property type="term" value="F:sigma factor activity"/>
    <property type="evidence" value="ECO:0007669"/>
    <property type="project" value="UniProtKB-KW"/>
</dbReference>
<keyword evidence="2" id="KW-0805">Transcription regulation</keyword>
<evidence type="ECO:0000313" key="8">
    <source>
        <dbReference type="EMBL" id="TKA03142.1"/>
    </source>
</evidence>
<dbReference type="SUPFAM" id="SSF88946">
    <property type="entry name" value="Sigma2 domain of RNA polymerase sigma factors"/>
    <property type="match status" value="1"/>
</dbReference>
<feature type="domain" description="RNA polymerase sigma factor 70 region 4 type 2" evidence="6">
    <location>
        <begin position="113"/>
        <end position="164"/>
    </location>
</feature>
<dbReference type="RefSeq" id="WP_136728541.1">
    <property type="nucleotide sequence ID" value="NZ_SUMC01000056.1"/>
</dbReference>
<dbReference type="Gene3D" id="1.10.1740.10">
    <property type="match status" value="1"/>
</dbReference>
<dbReference type="InterPro" id="IPR013325">
    <property type="entry name" value="RNA_pol_sigma_r2"/>
</dbReference>
<feature type="domain" description="RNA polymerase sigma-70 region 2" evidence="5">
    <location>
        <begin position="21"/>
        <end position="87"/>
    </location>
</feature>
<evidence type="ECO:0000256" key="2">
    <source>
        <dbReference type="ARBA" id="ARBA00023015"/>
    </source>
</evidence>
<comment type="similarity">
    <text evidence="1">Belongs to the sigma-70 factor family. ECF subfamily.</text>
</comment>
<dbReference type="Pfam" id="PF08281">
    <property type="entry name" value="Sigma70_r4_2"/>
    <property type="match status" value="1"/>
</dbReference>
<proteinExistence type="inferred from homology"/>